<dbReference type="Proteomes" id="UP000280791">
    <property type="component" value="Unassembled WGS sequence"/>
</dbReference>
<sequence length="324" mass="36595">MYCFLLRYFVCFFASRKIVYNLHLRTLIIPNTLILNFPVYKMLFLSLQQPAQSHESFIVSVHLLSIHFNGGIHMKYTVITGASSGIGYEAAVAFATRGKNLILVARREAELNNLKENIQSMNSDLDVVIKPTDLSDSGQVHALYESLKEYDIETFVNNAGFGNSATVAEQDVTKTEKMLRVNVEALTTLSTLYARDYADREGAQLINVSSDLGYRIVPNAVTYAATKFYVSAFTEGLAQELQDNGARLKVKILAPSMTETEFVKTAREIDDFSYSDNVQKFHTAKEMAQFMLELHDSEQIVGKVNSETYEFELMDPVFQYTSRK</sequence>
<comment type="similarity">
    <text evidence="1 3">Belongs to the short-chain dehydrogenases/reductases (SDR) family.</text>
</comment>
<evidence type="ECO:0008006" key="6">
    <source>
        <dbReference type="Google" id="ProtNLM"/>
    </source>
</evidence>
<gene>
    <name evidence="4" type="ORF">DFR62_2127</name>
</gene>
<comment type="caution">
    <text evidence="4">The sequence shown here is derived from an EMBL/GenBank/DDBJ whole genome shotgun (WGS) entry which is preliminary data.</text>
</comment>
<reference evidence="4 5" key="1">
    <citation type="submission" date="2018-10" db="EMBL/GenBank/DDBJ databases">
        <title>Genomic Encyclopedia of Type Strains, Phase IV (KMG-IV): sequencing the most valuable type-strain genomes for metagenomic binning, comparative biology and taxonomic classification.</title>
        <authorList>
            <person name="Goeker M."/>
        </authorList>
    </citation>
    <scope>NUCLEOTIDE SEQUENCE [LARGE SCALE GENOMIC DNA]</scope>
    <source>
        <strain evidence="4 5">DSM 20549</strain>
    </source>
</reference>
<dbReference type="AlphaFoldDB" id="A0A497YFE0"/>
<protein>
    <recommendedName>
        <fullName evidence="6">Short-subunit dehydrogenase</fullName>
    </recommendedName>
</protein>
<keyword evidence="2" id="KW-0560">Oxidoreductase</keyword>
<dbReference type="Pfam" id="PF00106">
    <property type="entry name" value="adh_short"/>
    <property type="match status" value="1"/>
</dbReference>
<dbReference type="EMBL" id="RCCP01000003">
    <property type="protein sequence ID" value="RLJ86526.1"/>
    <property type="molecule type" value="Genomic_DNA"/>
</dbReference>
<accession>A0A497YFE0</accession>
<dbReference type="CDD" id="cd05233">
    <property type="entry name" value="SDR_c"/>
    <property type="match status" value="1"/>
</dbReference>
<dbReference type="GO" id="GO:0016491">
    <property type="term" value="F:oxidoreductase activity"/>
    <property type="evidence" value="ECO:0007669"/>
    <property type="project" value="UniProtKB-KW"/>
</dbReference>
<dbReference type="InterPro" id="IPR036291">
    <property type="entry name" value="NAD(P)-bd_dom_sf"/>
</dbReference>
<evidence type="ECO:0000256" key="3">
    <source>
        <dbReference type="RuleBase" id="RU000363"/>
    </source>
</evidence>
<evidence type="ECO:0000256" key="2">
    <source>
        <dbReference type="ARBA" id="ARBA00023002"/>
    </source>
</evidence>
<organism evidence="4 5">
    <name type="scientific">Planococcus citreus</name>
    <dbReference type="NCBI Taxonomy" id="1373"/>
    <lineage>
        <taxon>Bacteria</taxon>
        <taxon>Bacillati</taxon>
        <taxon>Bacillota</taxon>
        <taxon>Bacilli</taxon>
        <taxon>Bacillales</taxon>
        <taxon>Caryophanaceae</taxon>
        <taxon>Planococcus</taxon>
    </lineage>
</organism>
<proteinExistence type="inferred from homology"/>
<dbReference type="InterPro" id="IPR020904">
    <property type="entry name" value="Sc_DH/Rdtase_CS"/>
</dbReference>
<name>A0A497YFE0_9BACL</name>
<dbReference type="InterPro" id="IPR002347">
    <property type="entry name" value="SDR_fam"/>
</dbReference>
<dbReference type="PRINTS" id="PR00080">
    <property type="entry name" value="SDRFAMILY"/>
</dbReference>
<dbReference type="PANTHER" id="PTHR42901">
    <property type="entry name" value="ALCOHOL DEHYDROGENASE"/>
    <property type="match status" value="1"/>
</dbReference>
<dbReference type="SUPFAM" id="SSF51735">
    <property type="entry name" value="NAD(P)-binding Rossmann-fold domains"/>
    <property type="match status" value="1"/>
</dbReference>
<dbReference type="PRINTS" id="PR00081">
    <property type="entry name" value="GDHRDH"/>
</dbReference>
<dbReference type="PANTHER" id="PTHR42901:SF1">
    <property type="entry name" value="ALCOHOL DEHYDROGENASE"/>
    <property type="match status" value="1"/>
</dbReference>
<keyword evidence="5" id="KW-1185">Reference proteome</keyword>
<evidence type="ECO:0000313" key="4">
    <source>
        <dbReference type="EMBL" id="RLJ86526.1"/>
    </source>
</evidence>
<evidence type="ECO:0000313" key="5">
    <source>
        <dbReference type="Proteomes" id="UP000280791"/>
    </source>
</evidence>
<evidence type="ECO:0000256" key="1">
    <source>
        <dbReference type="ARBA" id="ARBA00006484"/>
    </source>
</evidence>
<dbReference type="PROSITE" id="PS00061">
    <property type="entry name" value="ADH_SHORT"/>
    <property type="match status" value="1"/>
</dbReference>
<dbReference type="Gene3D" id="3.40.50.720">
    <property type="entry name" value="NAD(P)-binding Rossmann-like Domain"/>
    <property type="match status" value="1"/>
</dbReference>